<dbReference type="Proteomes" id="UP000265515">
    <property type="component" value="Unassembled WGS sequence"/>
</dbReference>
<dbReference type="SUPFAM" id="SSF55068">
    <property type="entry name" value="Peptide methionine sulfoxide reductase"/>
    <property type="match status" value="1"/>
</dbReference>
<comment type="catalytic activity">
    <reaction evidence="7">
        <text>[thioredoxin]-disulfide + L-methionine + H2O = L-methionine (S)-S-oxide + [thioredoxin]-dithiol</text>
        <dbReference type="Rhea" id="RHEA:19993"/>
        <dbReference type="Rhea" id="RHEA-COMP:10698"/>
        <dbReference type="Rhea" id="RHEA-COMP:10700"/>
        <dbReference type="ChEBI" id="CHEBI:15377"/>
        <dbReference type="ChEBI" id="CHEBI:29950"/>
        <dbReference type="ChEBI" id="CHEBI:50058"/>
        <dbReference type="ChEBI" id="CHEBI:57844"/>
        <dbReference type="ChEBI" id="CHEBI:58772"/>
        <dbReference type="EC" id="1.8.4.11"/>
    </reaction>
</comment>
<comment type="function">
    <text evidence="8">Catalyzes the reduction of methionine sulfoxide (MetSO) to methionine in proteins. Plays a protective role against oxidative stress by restoring activity to proteins that have been inactivated by methionine oxidation. MSRA family specifically reduces the MetSO S-enantiomer.</text>
</comment>
<keyword evidence="12" id="KW-1185">Reference proteome</keyword>
<sequence length="402" mass="45017">MAVYLPKSRSQYGELCSVPGATDGVGRARRFRRRGLTASACAWLLAAPRWQCILATAFHFFVDSPLSSPSWTLDCHPTVALPCYLITGSVILESGSALSLINKGCFQPWRHCSDHLYLESRNRIRHLVMGFIRRRPMRLVAASKLSWMPFRSLVLAASLRPWLLVLLIVHLGGSTMALRSMTKQVNVFGGEWGPTSKGFKTATFALGSFWTAEAVFGCFPGVIRTRVGYAGGNKVNPDYNHIVDHAEAVEIDYDPSVISYEELLDIFWKNHNPTQSFGQGPDVGRQYRSIILTRDAEEEQLAKETKKSEQTKYVARDIKTEIRRFDVFYPAEPVHQKFELKQRPQLMQLVSDLSEAELMQSTKAAQLNAYAAGLCPHRIMKEIDSKVLPLLALLRGIGASVV</sequence>
<name>A0A388LTU9_CHABU</name>
<dbReference type="InterPro" id="IPR002569">
    <property type="entry name" value="Met_Sox_Rdtase_MsrA_dom"/>
</dbReference>
<evidence type="ECO:0000256" key="8">
    <source>
        <dbReference type="ARBA" id="ARBA00055441"/>
    </source>
</evidence>
<dbReference type="Gene3D" id="3.30.1060.10">
    <property type="entry name" value="Peptide methionine sulphoxide reductase MsrA"/>
    <property type="match status" value="1"/>
</dbReference>
<comment type="catalytic activity">
    <reaction evidence="6">
        <text>L-methionyl-[protein] + [thioredoxin]-disulfide + H2O = L-methionyl-(S)-S-oxide-[protein] + [thioredoxin]-dithiol</text>
        <dbReference type="Rhea" id="RHEA:14217"/>
        <dbReference type="Rhea" id="RHEA-COMP:10698"/>
        <dbReference type="Rhea" id="RHEA-COMP:10700"/>
        <dbReference type="Rhea" id="RHEA-COMP:12313"/>
        <dbReference type="Rhea" id="RHEA-COMP:12315"/>
        <dbReference type="ChEBI" id="CHEBI:15377"/>
        <dbReference type="ChEBI" id="CHEBI:16044"/>
        <dbReference type="ChEBI" id="CHEBI:29950"/>
        <dbReference type="ChEBI" id="CHEBI:44120"/>
        <dbReference type="ChEBI" id="CHEBI:50058"/>
        <dbReference type="EC" id="1.8.4.11"/>
    </reaction>
</comment>
<evidence type="ECO:0000256" key="7">
    <source>
        <dbReference type="ARBA" id="ARBA00048782"/>
    </source>
</evidence>
<evidence type="ECO:0000256" key="2">
    <source>
        <dbReference type="ARBA" id="ARBA00012502"/>
    </source>
</evidence>
<comment type="similarity">
    <text evidence="1">Belongs to the MsrA Met sulfoxide reductase family.</text>
</comment>
<dbReference type="NCBIfam" id="TIGR00401">
    <property type="entry name" value="msrA"/>
    <property type="match status" value="1"/>
</dbReference>
<evidence type="ECO:0000256" key="6">
    <source>
        <dbReference type="ARBA" id="ARBA00047806"/>
    </source>
</evidence>
<reference evidence="11 12" key="1">
    <citation type="journal article" date="2018" name="Cell">
        <title>The Chara Genome: Secondary Complexity and Implications for Plant Terrestrialization.</title>
        <authorList>
            <person name="Nishiyama T."/>
            <person name="Sakayama H."/>
            <person name="Vries J.D."/>
            <person name="Buschmann H."/>
            <person name="Saint-Marcoux D."/>
            <person name="Ullrich K.K."/>
            <person name="Haas F.B."/>
            <person name="Vanderstraeten L."/>
            <person name="Becker D."/>
            <person name="Lang D."/>
            <person name="Vosolsobe S."/>
            <person name="Rombauts S."/>
            <person name="Wilhelmsson P.K.I."/>
            <person name="Janitza P."/>
            <person name="Kern R."/>
            <person name="Heyl A."/>
            <person name="Rumpler F."/>
            <person name="Villalobos L.I.A.C."/>
            <person name="Clay J.M."/>
            <person name="Skokan R."/>
            <person name="Toyoda A."/>
            <person name="Suzuki Y."/>
            <person name="Kagoshima H."/>
            <person name="Schijlen E."/>
            <person name="Tajeshwar N."/>
            <person name="Catarino B."/>
            <person name="Hetherington A.J."/>
            <person name="Saltykova A."/>
            <person name="Bonnot C."/>
            <person name="Breuninger H."/>
            <person name="Symeonidi A."/>
            <person name="Radhakrishnan G.V."/>
            <person name="Van Nieuwerburgh F."/>
            <person name="Deforce D."/>
            <person name="Chang C."/>
            <person name="Karol K.G."/>
            <person name="Hedrich R."/>
            <person name="Ulvskov P."/>
            <person name="Glockner G."/>
            <person name="Delwiche C.F."/>
            <person name="Petrasek J."/>
            <person name="Van de Peer Y."/>
            <person name="Friml J."/>
            <person name="Beilby M."/>
            <person name="Dolan L."/>
            <person name="Kohara Y."/>
            <person name="Sugano S."/>
            <person name="Fujiyama A."/>
            <person name="Delaux P.-M."/>
            <person name="Quint M."/>
            <person name="TheiBen G."/>
            <person name="Hagemann M."/>
            <person name="Harholt J."/>
            <person name="Dunand C."/>
            <person name="Zachgo S."/>
            <person name="Langdale J."/>
            <person name="Maumus F."/>
            <person name="Straeten D.V.D."/>
            <person name="Gould S.B."/>
            <person name="Rensing S.A."/>
        </authorList>
    </citation>
    <scope>NUCLEOTIDE SEQUENCE [LARGE SCALE GENOMIC DNA]</scope>
    <source>
        <strain evidence="11 12">S276</strain>
    </source>
</reference>
<dbReference type="GO" id="GO:0008113">
    <property type="term" value="F:peptide-methionine (S)-S-oxide reductase activity"/>
    <property type="evidence" value="ECO:0007669"/>
    <property type="project" value="UniProtKB-EC"/>
</dbReference>
<evidence type="ECO:0000256" key="5">
    <source>
        <dbReference type="ARBA" id="ARBA00030643"/>
    </source>
</evidence>
<dbReference type="OrthoDB" id="77405at2759"/>
<dbReference type="Pfam" id="PF01625">
    <property type="entry name" value="PMSR"/>
    <property type="match status" value="1"/>
</dbReference>
<dbReference type="PANTHER" id="PTHR43774:SF1">
    <property type="entry name" value="PEPTIDE METHIONINE SULFOXIDE REDUCTASE MSRA 2"/>
    <property type="match status" value="1"/>
</dbReference>
<dbReference type="Gramene" id="GBG85685">
    <property type="protein sequence ID" value="GBG85685"/>
    <property type="gene ID" value="CBR_g40417"/>
</dbReference>
<evidence type="ECO:0000313" key="12">
    <source>
        <dbReference type="Proteomes" id="UP000265515"/>
    </source>
</evidence>
<organism evidence="11 12">
    <name type="scientific">Chara braunii</name>
    <name type="common">Braun's stonewort</name>
    <dbReference type="NCBI Taxonomy" id="69332"/>
    <lineage>
        <taxon>Eukaryota</taxon>
        <taxon>Viridiplantae</taxon>
        <taxon>Streptophyta</taxon>
        <taxon>Charophyceae</taxon>
        <taxon>Charales</taxon>
        <taxon>Characeae</taxon>
        <taxon>Chara</taxon>
    </lineage>
</organism>
<comment type="caution">
    <text evidence="11">The sequence shown here is derived from an EMBL/GenBank/DDBJ whole genome shotgun (WGS) entry which is preliminary data.</text>
</comment>
<evidence type="ECO:0000259" key="10">
    <source>
        <dbReference type="Pfam" id="PF01625"/>
    </source>
</evidence>
<dbReference type="HAMAP" id="MF_01401">
    <property type="entry name" value="MsrA"/>
    <property type="match status" value="1"/>
</dbReference>
<keyword evidence="3" id="KW-0560">Oxidoreductase</keyword>
<evidence type="ECO:0000256" key="4">
    <source>
        <dbReference type="ARBA" id="ARBA00030273"/>
    </source>
</evidence>
<evidence type="ECO:0000256" key="9">
    <source>
        <dbReference type="ARBA" id="ARBA00067558"/>
    </source>
</evidence>
<dbReference type="PANTHER" id="PTHR43774">
    <property type="entry name" value="PEPTIDE METHIONINE SULFOXIDE REDUCTASE"/>
    <property type="match status" value="1"/>
</dbReference>
<dbReference type="EMBL" id="BFEA01000530">
    <property type="protein sequence ID" value="GBG85685.1"/>
    <property type="molecule type" value="Genomic_DNA"/>
</dbReference>
<dbReference type="InterPro" id="IPR036509">
    <property type="entry name" value="Met_Sox_Rdtase_MsrA_sf"/>
</dbReference>
<gene>
    <name evidence="11" type="ORF">CBR_g40417</name>
</gene>
<accession>A0A388LTU9</accession>
<protein>
    <recommendedName>
        <fullName evidence="9">Peptide methionine sulfoxide reductase A5</fullName>
        <ecNumber evidence="2">1.8.4.11</ecNumber>
    </recommendedName>
    <alternativeName>
        <fullName evidence="5">Peptide-methionine (S)-S-oxide reductase</fullName>
    </alternativeName>
    <alternativeName>
        <fullName evidence="4">Protein-methionine-S-oxide reductase</fullName>
    </alternativeName>
</protein>
<evidence type="ECO:0000256" key="3">
    <source>
        <dbReference type="ARBA" id="ARBA00023002"/>
    </source>
</evidence>
<dbReference type="EC" id="1.8.4.11" evidence="2"/>
<evidence type="ECO:0000313" key="11">
    <source>
        <dbReference type="EMBL" id="GBG85685.1"/>
    </source>
</evidence>
<evidence type="ECO:0000256" key="1">
    <source>
        <dbReference type="ARBA" id="ARBA00005591"/>
    </source>
</evidence>
<proteinExistence type="inferred from homology"/>
<dbReference type="FunFam" id="3.30.1060.10:FF:000004">
    <property type="entry name" value="Peptide methionine sulfoxide reductase A5"/>
    <property type="match status" value="1"/>
</dbReference>
<dbReference type="AlphaFoldDB" id="A0A388LTU9"/>
<feature type="domain" description="Peptide methionine sulphoxide reductase MsrA" evidence="10">
    <location>
        <begin position="201"/>
        <end position="344"/>
    </location>
</feature>
<dbReference type="STRING" id="69332.A0A388LTU9"/>